<feature type="compositionally biased region" description="Basic and acidic residues" evidence="1">
    <location>
        <begin position="254"/>
        <end position="285"/>
    </location>
</feature>
<dbReference type="GO" id="GO:0006338">
    <property type="term" value="P:chromatin remodeling"/>
    <property type="evidence" value="ECO:0007669"/>
    <property type="project" value="InterPro"/>
</dbReference>
<evidence type="ECO:0000313" key="3">
    <source>
        <dbReference type="EMBL" id="TPR09418.1"/>
    </source>
</evidence>
<comment type="caution">
    <text evidence="3">The sequence shown here is derived from an EMBL/GenBank/DDBJ whole genome shotgun (WGS) entry which is preliminary data.</text>
</comment>
<feature type="region of interest" description="Disordered" evidence="1">
    <location>
        <begin position="66"/>
        <end position="327"/>
    </location>
</feature>
<dbReference type="PANTHER" id="PTHR21561">
    <property type="entry name" value="INO80 COMPLEX SUBUNIT B"/>
    <property type="match status" value="1"/>
</dbReference>
<protein>
    <submittedName>
        <fullName evidence="3">Protein translocation protein, Sec62 family protein</fullName>
    </submittedName>
</protein>
<dbReference type="VEuPathDB" id="FungiDB:ATCC64974_60350"/>
<evidence type="ECO:0000313" key="4">
    <source>
        <dbReference type="Proteomes" id="UP000197666"/>
    </source>
</evidence>
<gene>
    <name evidence="3" type="ORF">CAN33_009085</name>
</gene>
<dbReference type="Pfam" id="PF04795">
    <property type="entry name" value="PAPA-1"/>
    <property type="match status" value="1"/>
</dbReference>
<proteinExistence type="predicted"/>
<accession>A0A505ICX0</accession>
<feature type="domain" description="INO80 complex subunit B-like conserved region" evidence="2">
    <location>
        <begin position="258"/>
        <end position="344"/>
    </location>
</feature>
<feature type="region of interest" description="Disordered" evidence="1">
    <location>
        <begin position="1"/>
        <end position="26"/>
    </location>
</feature>
<dbReference type="InterPro" id="IPR006880">
    <property type="entry name" value="INO80B_C"/>
</dbReference>
<organism evidence="3 4">
    <name type="scientific">Aspergillus niger</name>
    <dbReference type="NCBI Taxonomy" id="5061"/>
    <lineage>
        <taxon>Eukaryota</taxon>
        <taxon>Fungi</taxon>
        <taxon>Dikarya</taxon>
        <taxon>Ascomycota</taxon>
        <taxon>Pezizomycotina</taxon>
        <taxon>Eurotiomycetes</taxon>
        <taxon>Eurotiomycetidae</taxon>
        <taxon>Eurotiales</taxon>
        <taxon>Aspergillaceae</taxon>
        <taxon>Aspergillus</taxon>
        <taxon>Aspergillus subgen. Circumdati</taxon>
    </lineage>
</organism>
<feature type="compositionally biased region" description="Low complexity" evidence="1">
    <location>
        <begin position="74"/>
        <end position="87"/>
    </location>
</feature>
<dbReference type="Proteomes" id="UP000197666">
    <property type="component" value="Unassembled WGS sequence"/>
</dbReference>
<dbReference type="GO" id="GO:0031011">
    <property type="term" value="C:Ino80 complex"/>
    <property type="evidence" value="ECO:0007669"/>
    <property type="project" value="InterPro"/>
</dbReference>
<dbReference type="InterPro" id="IPR029523">
    <property type="entry name" value="INO80B/Ies2"/>
</dbReference>
<feature type="compositionally biased region" description="Basic residues" evidence="1">
    <location>
        <begin position="289"/>
        <end position="300"/>
    </location>
</feature>
<evidence type="ECO:0000256" key="1">
    <source>
        <dbReference type="SAM" id="MobiDB-lite"/>
    </source>
</evidence>
<dbReference type="VEuPathDB" id="FungiDB:ASPNIDRAFT2_1135250"/>
<feature type="compositionally biased region" description="Acidic residues" evidence="1">
    <location>
        <begin position="113"/>
        <end position="152"/>
    </location>
</feature>
<name>A0A505ICX0_ASPNG</name>
<dbReference type="AlphaFoldDB" id="A0A505ICX0"/>
<dbReference type="VEuPathDB" id="FungiDB:M747DRAFT_336900"/>
<evidence type="ECO:0000259" key="2">
    <source>
        <dbReference type="SMART" id="SM01406"/>
    </source>
</evidence>
<reference evidence="4" key="1">
    <citation type="submission" date="2018-10" db="EMBL/GenBank/DDBJ databases">
        <title>FDA dAtabase for Regulatory Grade micrObial Sequences (FDA-ARGOS): Supporting development and validation of Infectious Disease Dx tests.</title>
        <authorList>
            <person name="Kerrigan L."/>
            <person name="Tallon L."/>
            <person name="Sadzewicz L."/>
            <person name="Sengamalay N."/>
            <person name="Ott S."/>
            <person name="Godinez A."/>
            <person name="Nagaraj S."/>
            <person name="Vavikolanu K."/>
            <person name="Nadendla S."/>
            <person name="George J."/>
            <person name="Sichtig H."/>
        </authorList>
    </citation>
    <scope>NUCLEOTIDE SEQUENCE [LARGE SCALE GENOMIC DNA]</scope>
    <source>
        <strain evidence="4">FDAARGOS_311</strain>
    </source>
</reference>
<dbReference type="EMBL" id="NKJJ02000003">
    <property type="protein sequence ID" value="TPR09418.1"/>
    <property type="molecule type" value="Genomic_DNA"/>
</dbReference>
<dbReference type="SMART" id="SM01406">
    <property type="entry name" value="PAPA-1"/>
    <property type="match status" value="1"/>
</dbReference>
<dbReference type="PANTHER" id="PTHR21561:SF12">
    <property type="entry name" value="INO80 COMPLEX SUBUNIT B"/>
    <property type="match status" value="1"/>
</dbReference>
<feature type="compositionally biased region" description="Acidic residues" evidence="1">
    <location>
        <begin position="182"/>
        <end position="193"/>
    </location>
</feature>
<feature type="compositionally biased region" description="Basic residues" evidence="1">
    <location>
        <begin position="1"/>
        <end position="10"/>
    </location>
</feature>
<sequence>MLLRRSLRSRLGRDDQPSMDANMNTRSTRAAARAAVSTPAVTISRVASELHGNSTHRSIHLTVKMPSSKLREVTSGSTRSGASTRRSVNVFTENPIVTGPRTSRPKKKLVEVDTSDEDDLEDQEEDEVDDDEDAPGEDDDDVDADGDLDMDDAPPQPPVSKRQAKAAAAAAPSGKAVKSLESDAEGEPDDQDESMMANGGAEDLEGEEEEEDDDLDSDDDTPTADLSKMTKRQRGNLGNDFLQLPMEPQVKKHLTAEERAMRRAEMARRRKNLSEKRNEEEKMDTINRLLRKQAPKRRGRIPAAETAEAASAEQEVAEPEKPDPTMVRWVSGREGSRVGVPEEWLGIPAGRVFDGNGSGKLVQEV</sequence>
<feature type="compositionally biased region" description="Low complexity" evidence="1">
    <location>
        <begin position="303"/>
        <end position="314"/>
    </location>
</feature>
<feature type="compositionally biased region" description="Acidic residues" evidence="1">
    <location>
        <begin position="202"/>
        <end position="222"/>
    </location>
</feature>